<evidence type="ECO:0000313" key="3">
    <source>
        <dbReference type="Proteomes" id="UP000789901"/>
    </source>
</evidence>
<accession>A0ABN7X3S8</accession>
<dbReference type="Proteomes" id="UP000789901">
    <property type="component" value="Unassembled WGS sequence"/>
</dbReference>
<feature type="region of interest" description="Disordered" evidence="1">
    <location>
        <begin position="96"/>
        <end position="116"/>
    </location>
</feature>
<name>A0ABN7X3S8_GIGMA</name>
<organism evidence="2 3">
    <name type="scientific">Gigaspora margarita</name>
    <dbReference type="NCBI Taxonomy" id="4874"/>
    <lineage>
        <taxon>Eukaryota</taxon>
        <taxon>Fungi</taxon>
        <taxon>Fungi incertae sedis</taxon>
        <taxon>Mucoromycota</taxon>
        <taxon>Glomeromycotina</taxon>
        <taxon>Glomeromycetes</taxon>
        <taxon>Diversisporales</taxon>
        <taxon>Gigasporaceae</taxon>
        <taxon>Gigaspora</taxon>
    </lineage>
</organism>
<gene>
    <name evidence="2" type="ORF">GMARGA_LOCUS38563</name>
</gene>
<protein>
    <submittedName>
        <fullName evidence="2">46322_t:CDS:1</fullName>
    </submittedName>
</protein>
<comment type="caution">
    <text evidence="2">The sequence shown here is derived from an EMBL/GenBank/DDBJ whole genome shotgun (WGS) entry which is preliminary data.</text>
</comment>
<reference evidence="2 3" key="1">
    <citation type="submission" date="2021-06" db="EMBL/GenBank/DDBJ databases">
        <authorList>
            <person name="Kallberg Y."/>
            <person name="Tangrot J."/>
            <person name="Rosling A."/>
        </authorList>
    </citation>
    <scope>NUCLEOTIDE SEQUENCE [LARGE SCALE GENOMIC DNA]</scope>
    <source>
        <strain evidence="2 3">120-4 pot B 10/14</strain>
    </source>
</reference>
<feature type="non-terminal residue" evidence="2">
    <location>
        <position position="116"/>
    </location>
</feature>
<dbReference type="EMBL" id="CAJVQB010086789">
    <property type="protein sequence ID" value="CAG8847235.1"/>
    <property type="molecule type" value="Genomic_DNA"/>
</dbReference>
<sequence>MGGGAWPFLVGGVICLVNSDNERDLNLLNSQAILMNGRRLLRGTIGSIATIALQRGIPSKHESSARADYVPALCTHRPSLLPIEWLKVGQTWSFRGSKSRNKVSVGEPAEGSLKNE</sequence>
<keyword evidence="3" id="KW-1185">Reference proteome</keyword>
<proteinExistence type="predicted"/>
<evidence type="ECO:0000313" key="2">
    <source>
        <dbReference type="EMBL" id="CAG8847235.1"/>
    </source>
</evidence>
<evidence type="ECO:0000256" key="1">
    <source>
        <dbReference type="SAM" id="MobiDB-lite"/>
    </source>
</evidence>